<keyword evidence="1" id="KW-0472">Membrane</keyword>
<name>A0A5N7DRV8_9EURO</name>
<gene>
    <name evidence="2" type="ORF">BDV37DRAFT_236933</name>
</gene>
<evidence type="ECO:0000256" key="1">
    <source>
        <dbReference type="SAM" id="Phobius"/>
    </source>
</evidence>
<keyword evidence="3" id="KW-1185">Reference proteome</keyword>
<dbReference type="Proteomes" id="UP000325579">
    <property type="component" value="Unassembled WGS sequence"/>
</dbReference>
<keyword evidence="1" id="KW-1133">Transmembrane helix</keyword>
<dbReference type="AlphaFoldDB" id="A0A5N7DRV8"/>
<dbReference type="GeneID" id="43665351"/>
<feature type="transmembrane region" description="Helical" evidence="1">
    <location>
        <begin position="20"/>
        <end position="45"/>
    </location>
</feature>
<sequence length="58" mass="6684">MFPYQRSVFSSVSPKHIPVIYRVLETMPGVLSGWLFVCIIFTAYLHNARTAPHQSFEL</sequence>
<protein>
    <submittedName>
        <fullName evidence="2">Uncharacterized protein</fullName>
    </submittedName>
</protein>
<dbReference type="RefSeq" id="XP_031946501.1">
    <property type="nucleotide sequence ID" value="XM_032080660.1"/>
</dbReference>
<keyword evidence="1" id="KW-0812">Transmembrane</keyword>
<reference evidence="2 3" key="1">
    <citation type="submission" date="2019-04" db="EMBL/GenBank/DDBJ databases">
        <authorList>
            <consortium name="DOE Joint Genome Institute"/>
            <person name="Mondo S."/>
            <person name="Kjaerbolling I."/>
            <person name="Vesth T."/>
            <person name="Frisvad J.C."/>
            <person name="Nybo J.L."/>
            <person name="Theobald S."/>
            <person name="Kildgaard S."/>
            <person name="Isbrandt T."/>
            <person name="Kuo A."/>
            <person name="Sato A."/>
            <person name="Lyhne E.K."/>
            <person name="Kogle M.E."/>
            <person name="Wiebenga A."/>
            <person name="Kun R.S."/>
            <person name="Lubbers R.J."/>
            <person name="Makela M.R."/>
            <person name="Barry K."/>
            <person name="Chovatia M."/>
            <person name="Clum A."/>
            <person name="Daum C."/>
            <person name="Haridas S."/>
            <person name="He G."/>
            <person name="LaButti K."/>
            <person name="Lipzen A."/>
            <person name="Riley R."/>
            <person name="Salamov A."/>
            <person name="Simmons B.A."/>
            <person name="Magnuson J.K."/>
            <person name="Henrissat B."/>
            <person name="Mortensen U.H."/>
            <person name="Larsen T.O."/>
            <person name="Devries R.P."/>
            <person name="Grigoriev I.V."/>
            <person name="Machida M."/>
            <person name="Baker S.E."/>
            <person name="Andersen M.R."/>
            <person name="Cantor M.N."/>
            <person name="Hua S.X."/>
        </authorList>
    </citation>
    <scope>NUCLEOTIDE SEQUENCE [LARGE SCALE GENOMIC DNA]</scope>
    <source>
        <strain evidence="2 3">CBS 119388</strain>
    </source>
</reference>
<evidence type="ECO:0000313" key="2">
    <source>
        <dbReference type="EMBL" id="KAE8409182.1"/>
    </source>
</evidence>
<evidence type="ECO:0000313" key="3">
    <source>
        <dbReference type="Proteomes" id="UP000325579"/>
    </source>
</evidence>
<proteinExistence type="predicted"/>
<organism evidence="2 3">
    <name type="scientific">Aspergillus pseudonomiae</name>
    <dbReference type="NCBI Taxonomy" id="1506151"/>
    <lineage>
        <taxon>Eukaryota</taxon>
        <taxon>Fungi</taxon>
        <taxon>Dikarya</taxon>
        <taxon>Ascomycota</taxon>
        <taxon>Pezizomycotina</taxon>
        <taxon>Eurotiomycetes</taxon>
        <taxon>Eurotiomycetidae</taxon>
        <taxon>Eurotiales</taxon>
        <taxon>Aspergillaceae</taxon>
        <taxon>Aspergillus</taxon>
        <taxon>Aspergillus subgen. Circumdati</taxon>
    </lineage>
</organism>
<accession>A0A5N7DRV8</accession>
<dbReference type="EMBL" id="ML736740">
    <property type="protein sequence ID" value="KAE8409182.1"/>
    <property type="molecule type" value="Genomic_DNA"/>
</dbReference>